<dbReference type="InterPro" id="IPR014027">
    <property type="entry name" value="UDP-Glc/GDP-Man_DH_C"/>
</dbReference>
<feature type="domain" description="UDP-glucose/GDP-mannose dehydrogenase C-terminal" evidence="4">
    <location>
        <begin position="302"/>
        <end position="397"/>
    </location>
</feature>
<gene>
    <name evidence="5" type="ORF">FE782_11365</name>
</gene>
<evidence type="ECO:0000256" key="1">
    <source>
        <dbReference type="ARBA" id="ARBA00023002"/>
    </source>
</evidence>
<dbReference type="AlphaFoldDB" id="A0A5R9G6Y2"/>
<dbReference type="GO" id="GO:0016628">
    <property type="term" value="F:oxidoreductase activity, acting on the CH-CH group of donors, NAD or NADP as acceptor"/>
    <property type="evidence" value="ECO:0007669"/>
    <property type="project" value="InterPro"/>
</dbReference>
<sequence>MHIHEKGFPVMGFDKDVRKIRMLRAGKSYIPDVPSSAVRHAMRSETFWADEPTGVIAGADYIIVSVPTPLDRRGDPDLTAMKRAASFVARHLRRGQTVVFESSTYPGTLEEVIRPIMEESGMEAGTDYYLGYSPERIDPGNDRFPIESIPKVVSGLTEACLERVNALYSRLFRRTVPVSRPRVAEMCKLFENIQRLVNISLVNELDGICEKMGIDFWETLQAASTKPFGFTPYWPGPGIGGHCIPVDPLYFQWKAKQFGAASKLIGAASRINDEMPRRVAERVARAVGDGKADWRKGQGKVLAIGLAYKKDVNDIRESAAVDVFTLLAAQGYELEFSDPHVSSVTAGGKKYVSKKLTPELLRTADAVVILTDHSDIDWEMVQSYAKRVVDTRGVLRRQMRRDAI</sequence>
<dbReference type="SUPFAM" id="SSF48179">
    <property type="entry name" value="6-phosphogluconate dehydrogenase C-terminal domain-like"/>
    <property type="match status" value="1"/>
</dbReference>
<reference evidence="5 6" key="1">
    <citation type="submission" date="2019-05" db="EMBL/GenBank/DDBJ databases">
        <authorList>
            <person name="Narsing Rao M.P."/>
            <person name="Li W.J."/>
        </authorList>
    </citation>
    <scope>NUCLEOTIDE SEQUENCE [LARGE SCALE GENOMIC DNA]</scope>
    <source>
        <strain evidence="5 6">SYSU_K30003</strain>
    </source>
</reference>
<evidence type="ECO:0000313" key="5">
    <source>
        <dbReference type="EMBL" id="TLS52172.1"/>
    </source>
</evidence>
<name>A0A5R9G6Y2_9BACL</name>
<dbReference type="Pfam" id="PF03720">
    <property type="entry name" value="UDPG_MGDP_dh_C"/>
    <property type="match status" value="1"/>
</dbReference>
<dbReference type="GO" id="GO:0051287">
    <property type="term" value="F:NAD binding"/>
    <property type="evidence" value="ECO:0007669"/>
    <property type="project" value="InterPro"/>
</dbReference>
<evidence type="ECO:0000313" key="6">
    <source>
        <dbReference type="Proteomes" id="UP000309676"/>
    </source>
</evidence>
<dbReference type="EMBL" id="VCIW01000006">
    <property type="protein sequence ID" value="TLS52172.1"/>
    <property type="molecule type" value="Genomic_DNA"/>
</dbReference>
<dbReference type="PANTHER" id="PTHR43491">
    <property type="entry name" value="UDP-N-ACETYL-D-MANNOSAMINE DEHYDROGENASE"/>
    <property type="match status" value="1"/>
</dbReference>
<dbReference type="InterPro" id="IPR017476">
    <property type="entry name" value="UDP-Glc/GDP-Man"/>
</dbReference>
<keyword evidence="1" id="KW-0560">Oxidoreductase</keyword>
<dbReference type="Pfam" id="PF00984">
    <property type="entry name" value="UDPG_MGDP_dh"/>
    <property type="match status" value="1"/>
</dbReference>
<evidence type="ECO:0000256" key="2">
    <source>
        <dbReference type="ARBA" id="ARBA00023027"/>
    </source>
</evidence>
<dbReference type="PIRSF" id="PIRSF000124">
    <property type="entry name" value="UDPglc_GDPman_dh"/>
    <property type="match status" value="1"/>
</dbReference>
<comment type="caution">
    <text evidence="5">The sequence shown here is derived from an EMBL/GenBank/DDBJ whole genome shotgun (WGS) entry which is preliminary data.</text>
</comment>
<dbReference type="PANTHER" id="PTHR43491:SF1">
    <property type="entry name" value="UDP-N-ACETYL-D-MANNOSAMINE DEHYDROGENASE"/>
    <property type="match status" value="1"/>
</dbReference>
<comment type="similarity">
    <text evidence="3">Belongs to the UDP-glucose/GDP-mannose dehydrogenase family.</text>
</comment>
<dbReference type="InterPro" id="IPR036220">
    <property type="entry name" value="UDP-Glc/GDP-Man_DH_C_sf"/>
</dbReference>
<dbReference type="SMART" id="SM00984">
    <property type="entry name" value="UDPG_MGDP_dh_C"/>
    <property type="match status" value="1"/>
</dbReference>
<keyword evidence="2" id="KW-0520">NAD</keyword>
<evidence type="ECO:0000259" key="4">
    <source>
        <dbReference type="SMART" id="SM00984"/>
    </source>
</evidence>
<dbReference type="GO" id="GO:0000271">
    <property type="term" value="P:polysaccharide biosynthetic process"/>
    <property type="evidence" value="ECO:0007669"/>
    <property type="project" value="InterPro"/>
</dbReference>
<dbReference type="SUPFAM" id="SSF51735">
    <property type="entry name" value="NAD(P)-binding Rossmann-fold domains"/>
    <property type="match status" value="1"/>
</dbReference>
<evidence type="ECO:0000256" key="3">
    <source>
        <dbReference type="PIRNR" id="PIRNR000124"/>
    </source>
</evidence>
<dbReference type="Pfam" id="PF03721">
    <property type="entry name" value="UDPG_MGDP_dh_N"/>
    <property type="match status" value="1"/>
</dbReference>
<dbReference type="Gene3D" id="3.40.50.720">
    <property type="entry name" value="NAD(P)-binding Rossmann-like Domain"/>
    <property type="match status" value="2"/>
</dbReference>
<dbReference type="GO" id="GO:0016616">
    <property type="term" value="F:oxidoreductase activity, acting on the CH-OH group of donors, NAD or NADP as acceptor"/>
    <property type="evidence" value="ECO:0007669"/>
    <property type="project" value="InterPro"/>
</dbReference>
<dbReference type="PIRSF" id="PIRSF500136">
    <property type="entry name" value="UDP_ManNAc_DH"/>
    <property type="match status" value="1"/>
</dbReference>
<dbReference type="OrthoDB" id="9803238at2"/>
<dbReference type="InterPro" id="IPR008927">
    <property type="entry name" value="6-PGluconate_DH-like_C_sf"/>
</dbReference>
<dbReference type="InterPro" id="IPR028359">
    <property type="entry name" value="UDP_ManNAc/GlcNAc_DH"/>
</dbReference>
<dbReference type="SUPFAM" id="SSF52413">
    <property type="entry name" value="UDP-glucose/GDP-mannose dehydrogenase C-terminal domain"/>
    <property type="match status" value="1"/>
</dbReference>
<accession>A0A5R9G6Y2</accession>
<dbReference type="NCBIfam" id="TIGR03026">
    <property type="entry name" value="NDP-sugDHase"/>
    <property type="match status" value="1"/>
</dbReference>
<dbReference type="InterPro" id="IPR014026">
    <property type="entry name" value="UDP-Glc/GDP-Man_DH_dimer"/>
</dbReference>
<protein>
    <submittedName>
        <fullName evidence="5">Nucleotide sugar dehydrogenase</fullName>
    </submittedName>
</protein>
<dbReference type="Proteomes" id="UP000309676">
    <property type="component" value="Unassembled WGS sequence"/>
</dbReference>
<keyword evidence="6" id="KW-1185">Reference proteome</keyword>
<dbReference type="InterPro" id="IPR001732">
    <property type="entry name" value="UDP-Glc/GDP-Man_DH_N"/>
</dbReference>
<organism evidence="5 6">
    <name type="scientific">Paenibacillus antri</name>
    <dbReference type="NCBI Taxonomy" id="2582848"/>
    <lineage>
        <taxon>Bacteria</taxon>
        <taxon>Bacillati</taxon>
        <taxon>Bacillota</taxon>
        <taxon>Bacilli</taxon>
        <taxon>Bacillales</taxon>
        <taxon>Paenibacillaceae</taxon>
        <taxon>Paenibacillus</taxon>
    </lineage>
</organism>
<proteinExistence type="inferred from homology"/>
<dbReference type="InterPro" id="IPR036291">
    <property type="entry name" value="NAD(P)-bd_dom_sf"/>
</dbReference>